<dbReference type="KEGG" id="bze:COCCADRAFT_39382"/>
<accession>W6XXC0</accession>
<dbReference type="RefSeq" id="XP_007715303.1">
    <property type="nucleotide sequence ID" value="XM_007717113.1"/>
</dbReference>
<dbReference type="Proteomes" id="UP000053841">
    <property type="component" value="Unassembled WGS sequence"/>
</dbReference>
<dbReference type="HOGENOM" id="CLU_1834997_0_0_1"/>
<evidence type="ECO:0008006" key="4">
    <source>
        <dbReference type="Google" id="ProtNLM"/>
    </source>
</evidence>
<dbReference type="EMBL" id="KI964702">
    <property type="protein sequence ID" value="EUC30413.1"/>
    <property type="molecule type" value="Genomic_DNA"/>
</dbReference>
<dbReference type="AlphaFoldDB" id="W6XXC0"/>
<feature type="chain" id="PRO_5004888604" description="AA1-like domain-containing protein" evidence="1">
    <location>
        <begin position="18"/>
        <end position="141"/>
    </location>
</feature>
<proteinExistence type="predicted"/>
<feature type="signal peptide" evidence="1">
    <location>
        <begin position="1"/>
        <end position="17"/>
    </location>
</feature>
<gene>
    <name evidence="2" type="ORF">COCCADRAFT_39382</name>
</gene>
<keyword evidence="1" id="KW-0732">Signal</keyword>
<sequence>MQFTTTALLTLIAAVSAAPSISDIGYWNVTIYHDFHTGAGYTEKLHAEFNSPYYKKPLVTDCTASYTFRNGRTTPVCTPNSLTYSYDNQTEIFSMRQCITKPAKLVATGNHKVDIKVNGGKDLRPYTGNFIVPVLDREPEK</sequence>
<evidence type="ECO:0000313" key="3">
    <source>
        <dbReference type="Proteomes" id="UP000053841"/>
    </source>
</evidence>
<dbReference type="GeneID" id="19148987"/>
<name>W6XXC0_COCC2</name>
<organism evidence="2 3">
    <name type="scientific">Cochliobolus carbonum (strain 26-R-13)</name>
    <name type="common">Maize leaf spot fungus</name>
    <name type="synonym">Bipolaris zeicola</name>
    <dbReference type="NCBI Taxonomy" id="930089"/>
    <lineage>
        <taxon>Eukaryota</taxon>
        <taxon>Fungi</taxon>
        <taxon>Dikarya</taxon>
        <taxon>Ascomycota</taxon>
        <taxon>Pezizomycotina</taxon>
        <taxon>Dothideomycetes</taxon>
        <taxon>Pleosporomycetidae</taxon>
        <taxon>Pleosporales</taxon>
        <taxon>Pleosporineae</taxon>
        <taxon>Pleosporaceae</taxon>
        <taxon>Bipolaris</taxon>
    </lineage>
</organism>
<keyword evidence="3" id="KW-1185">Reference proteome</keyword>
<dbReference type="OrthoDB" id="3685377at2759"/>
<protein>
    <recommendedName>
        <fullName evidence="4">AA1-like domain-containing protein</fullName>
    </recommendedName>
</protein>
<reference evidence="2 3" key="1">
    <citation type="journal article" date="2013" name="PLoS Genet.">
        <title>Comparative genome structure, secondary metabolite, and effector coding capacity across Cochliobolus pathogens.</title>
        <authorList>
            <person name="Condon B.J."/>
            <person name="Leng Y."/>
            <person name="Wu D."/>
            <person name="Bushley K.E."/>
            <person name="Ohm R.A."/>
            <person name="Otillar R."/>
            <person name="Martin J."/>
            <person name="Schackwitz W."/>
            <person name="Grimwood J."/>
            <person name="MohdZainudin N."/>
            <person name="Xue C."/>
            <person name="Wang R."/>
            <person name="Manning V.A."/>
            <person name="Dhillon B."/>
            <person name="Tu Z.J."/>
            <person name="Steffenson B.J."/>
            <person name="Salamov A."/>
            <person name="Sun H."/>
            <person name="Lowry S."/>
            <person name="LaButti K."/>
            <person name="Han J."/>
            <person name="Copeland A."/>
            <person name="Lindquist E."/>
            <person name="Barry K."/>
            <person name="Schmutz J."/>
            <person name="Baker S.E."/>
            <person name="Ciuffetti L.M."/>
            <person name="Grigoriev I.V."/>
            <person name="Zhong S."/>
            <person name="Turgeon B.G."/>
        </authorList>
    </citation>
    <scope>NUCLEOTIDE SEQUENCE [LARGE SCALE GENOMIC DNA]</scope>
    <source>
        <strain evidence="2 3">26-R-13</strain>
    </source>
</reference>
<evidence type="ECO:0000256" key="1">
    <source>
        <dbReference type="SAM" id="SignalP"/>
    </source>
</evidence>
<evidence type="ECO:0000313" key="2">
    <source>
        <dbReference type="EMBL" id="EUC30413.1"/>
    </source>
</evidence>